<reference evidence="5 6" key="1">
    <citation type="submission" date="2017-09" db="EMBL/GenBank/DDBJ databases">
        <authorList>
            <person name="Lee N."/>
            <person name="Cho B.-K."/>
        </authorList>
    </citation>
    <scope>NUCLEOTIDE SEQUENCE [LARGE SCALE GENOMIC DNA]</scope>
    <source>
        <strain evidence="5 6">ATCC 12853</strain>
    </source>
</reference>
<keyword evidence="2" id="KW-0012">Acyltransferase</keyword>
<dbReference type="RefSeq" id="WP_055544024.1">
    <property type="nucleotide sequence ID" value="NZ_CP023699.1"/>
</dbReference>
<sequence>MTQHIARHPAPRTDPHTPVRPAGEHDIAELVRLRALLFETLDGDFFTASSTGDDWRHSLATVLKEQLATDTVRILVVDGVDSLAACGFGFVEQRLPGPNRPNGLSGHVTGVVTDPAFRRRGHSRAIMRGLLDWFREREVPRVDLYASHDGEPLYRALGFVPHPDPALCGRP</sequence>
<dbReference type="InterPro" id="IPR016181">
    <property type="entry name" value="Acyl_CoA_acyltransferase"/>
</dbReference>
<keyword evidence="1 5" id="KW-0808">Transferase</keyword>
<dbReference type="Proteomes" id="UP000325529">
    <property type="component" value="Chromosome"/>
</dbReference>
<dbReference type="AlphaFoldDB" id="A0A5J6GU47"/>
<dbReference type="CDD" id="cd04301">
    <property type="entry name" value="NAT_SF"/>
    <property type="match status" value="1"/>
</dbReference>
<dbReference type="Gene3D" id="3.40.630.30">
    <property type="match status" value="1"/>
</dbReference>
<dbReference type="OrthoDB" id="1706016at2"/>
<evidence type="ECO:0000256" key="1">
    <source>
        <dbReference type="ARBA" id="ARBA00022679"/>
    </source>
</evidence>
<name>A0A5J6GU47_STRKN</name>
<dbReference type="KEGG" id="ska:CP970_41570"/>
<feature type="region of interest" description="Disordered" evidence="3">
    <location>
        <begin position="1"/>
        <end position="22"/>
    </location>
</feature>
<dbReference type="GO" id="GO:0016747">
    <property type="term" value="F:acyltransferase activity, transferring groups other than amino-acyl groups"/>
    <property type="evidence" value="ECO:0007669"/>
    <property type="project" value="InterPro"/>
</dbReference>
<dbReference type="PANTHER" id="PTHR43877">
    <property type="entry name" value="AMINOALKYLPHOSPHONATE N-ACETYLTRANSFERASE-RELATED-RELATED"/>
    <property type="match status" value="1"/>
</dbReference>
<feature type="domain" description="N-acetyltransferase" evidence="4">
    <location>
        <begin position="17"/>
        <end position="171"/>
    </location>
</feature>
<dbReference type="InterPro" id="IPR000182">
    <property type="entry name" value="GNAT_dom"/>
</dbReference>
<dbReference type="PROSITE" id="PS51186">
    <property type="entry name" value="GNAT"/>
    <property type="match status" value="1"/>
</dbReference>
<feature type="compositionally biased region" description="Basic and acidic residues" evidence="3">
    <location>
        <begin position="11"/>
        <end position="22"/>
    </location>
</feature>
<accession>A0A5J6GU47</accession>
<evidence type="ECO:0000256" key="3">
    <source>
        <dbReference type="SAM" id="MobiDB-lite"/>
    </source>
</evidence>
<feature type="compositionally biased region" description="Basic residues" evidence="3">
    <location>
        <begin position="1"/>
        <end position="10"/>
    </location>
</feature>
<gene>
    <name evidence="5" type="ORF">CP970_41570</name>
</gene>
<evidence type="ECO:0000256" key="2">
    <source>
        <dbReference type="ARBA" id="ARBA00023315"/>
    </source>
</evidence>
<evidence type="ECO:0000313" key="6">
    <source>
        <dbReference type="Proteomes" id="UP000325529"/>
    </source>
</evidence>
<dbReference type="SUPFAM" id="SSF55729">
    <property type="entry name" value="Acyl-CoA N-acyltransferases (Nat)"/>
    <property type="match status" value="1"/>
</dbReference>
<dbReference type="InterPro" id="IPR050832">
    <property type="entry name" value="Bact_Acetyltransf"/>
</dbReference>
<dbReference type="EMBL" id="CP023699">
    <property type="protein sequence ID" value="QEU96576.1"/>
    <property type="molecule type" value="Genomic_DNA"/>
</dbReference>
<protein>
    <submittedName>
        <fullName evidence="5">N-acetyltransferase</fullName>
    </submittedName>
</protein>
<evidence type="ECO:0000259" key="4">
    <source>
        <dbReference type="PROSITE" id="PS51186"/>
    </source>
</evidence>
<dbReference type="Pfam" id="PF00583">
    <property type="entry name" value="Acetyltransf_1"/>
    <property type="match status" value="1"/>
</dbReference>
<proteinExistence type="predicted"/>
<evidence type="ECO:0000313" key="5">
    <source>
        <dbReference type="EMBL" id="QEU96576.1"/>
    </source>
</evidence>
<keyword evidence="6" id="KW-1185">Reference proteome</keyword>
<organism evidence="5 6">
    <name type="scientific">Streptomyces kanamyceticus</name>
    <dbReference type="NCBI Taxonomy" id="1967"/>
    <lineage>
        <taxon>Bacteria</taxon>
        <taxon>Bacillati</taxon>
        <taxon>Actinomycetota</taxon>
        <taxon>Actinomycetes</taxon>
        <taxon>Kitasatosporales</taxon>
        <taxon>Streptomycetaceae</taxon>
        <taxon>Streptomyces</taxon>
    </lineage>
</organism>